<dbReference type="RefSeq" id="WP_016184449.1">
    <property type="nucleotide sequence ID" value="NZ_JXKI01000008.1"/>
</dbReference>
<dbReference type="PANTHER" id="PTHR43279:SF1">
    <property type="entry name" value="CATECHOL-2,3-DIOXYGENASE"/>
    <property type="match status" value="1"/>
</dbReference>
<keyword evidence="3" id="KW-1185">Reference proteome</keyword>
<organism evidence="2 3">
    <name type="scientific">Enterococcus columbae DSM 7374 = ATCC 51263</name>
    <dbReference type="NCBI Taxonomy" id="1121865"/>
    <lineage>
        <taxon>Bacteria</taxon>
        <taxon>Bacillati</taxon>
        <taxon>Bacillota</taxon>
        <taxon>Bacilli</taxon>
        <taxon>Lactobacillales</taxon>
        <taxon>Enterococcaceae</taxon>
        <taxon>Enterococcus</taxon>
    </lineage>
</organism>
<reference evidence="2 3" key="1">
    <citation type="submission" date="2013-03" db="EMBL/GenBank/DDBJ databases">
        <title>The Genome Sequence of Enterococcus columbae ATCC_51263 (PacBio/Illumina hybrid assembly).</title>
        <authorList>
            <consortium name="The Broad Institute Genomics Platform"/>
            <consortium name="The Broad Institute Genome Sequencing Center for Infectious Disease"/>
            <person name="Earl A."/>
            <person name="Russ C."/>
            <person name="Gilmore M."/>
            <person name="Surin D."/>
            <person name="Walker B."/>
            <person name="Young S."/>
            <person name="Zeng Q."/>
            <person name="Gargeya S."/>
            <person name="Fitzgerald M."/>
            <person name="Haas B."/>
            <person name="Abouelleil A."/>
            <person name="Allen A.W."/>
            <person name="Alvarado L."/>
            <person name="Arachchi H.M."/>
            <person name="Berlin A.M."/>
            <person name="Chapman S.B."/>
            <person name="Gainer-Dewar J."/>
            <person name="Goldberg J."/>
            <person name="Griggs A."/>
            <person name="Gujja S."/>
            <person name="Hansen M."/>
            <person name="Howarth C."/>
            <person name="Imamovic A."/>
            <person name="Ireland A."/>
            <person name="Larimer J."/>
            <person name="McCowan C."/>
            <person name="Murphy C."/>
            <person name="Pearson M."/>
            <person name="Poon T.W."/>
            <person name="Priest M."/>
            <person name="Roberts A."/>
            <person name="Saif S."/>
            <person name="Shea T."/>
            <person name="Sisk P."/>
            <person name="Sykes S."/>
            <person name="Wortman J."/>
            <person name="Nusbaum C."/>
            <person name="Birren B."/>
        </authorList>
    </citation>
    <scope>NUCLEOTIDE SEQUENCE [LARGE SCALE GENOMIC DNA]</scope>
    <source>
        <strain evidence="2 3">ATCC 51263</strain>
    </source>
</reference>
<dbReference type="EMBL" id="ASWJ01000007">
    <property type="protein sequence ID" value="EOW83777.1"/>
    <property type="molecule type" value="Genomic_DNA"/>
</dbReference>
<dbReference type="InterPro" id="IPR032703">
    <property type="entry name" value="CppA_C"/>
</dbReference>
<dbReference type="PROSITE" id="PS51819">
    <property type="entry name" value="VOC"/>
    <property type="match status" value="1"/>
</dbReference>
<feature type="domain" description="VOC" evidence="1">
    <location>
        <begin position="11"/>
        <end position="129"/>
    </location>
</feature>
<dbReference type="eggNOG" id="COG2514">
    <property type="taxonomic scope" value="Bacteria"/>
</dbReference>
<dbReference type="SUPFAM" id="SSF54593">
    <property type="entry name" value="Glyoxalase/Bleomycin resistance protein/Dihydroxybiphenyl dioxygenase"/>
    <property type="match status" value="1"/>
</dbReference>
<dbReference type="Pfam" id="PF14507">
    <property type="entry name" value="CppA_C"/>
    <property type="match status" value="1"/>
</dbReference>
<dbReference type="Pfam" id="PF14506">
    <property type="entry name" value="CppA_N"/>
    <property type="match status" value="1"/>
</dbReference>
<evidence type="ECO:0000313" key="2">
    <source>
        <dbReference type="EMBL" id="EOW83777.1"/>
    </source>
</evidence>
<evidence type="ECO:0000313" key="3">
    <source>
        <dbReference type="Proteomes" id="UP000014113"/>
    </source>
</evidence>
<dbReference type="InterPro" id="IPR029068">
    <property type="entry name" value="Glyas_Bleomycin-R_OHBP_Dase"/>
</dbReference>
<gene>
    <name evidence="2" type="ORF">I568_01579</name>
</gene>
<dbReference type="AlphaFoldDB" id="S0KB11"/>
<dbReference type="PANTHER" id="PTHR43279">
    <property type="entry name" value="CATECHOL-2,3-DIOXYGENASE"/>
    <property type="match status" value="1"/>
</dbReference>
<name>S0KB11_9ENTE</name>
<dbReference type="InterPro" id="IPR037523">
    <property type="entry name" value="VOC_core"/>
</dbReference>
<sequence>MSLFSFDPSAQLSVVALRVKDRDRMIDFYCKMLGFKLKTEENELAILAAADANNERIWLEESPRAKEHFGEVKRLNHYHIEVPSLAELAAVYSRLVHAEYPIIDADFTSENCSFTIIDPEENRLVLSTTEAIKMDEASLLTGANPALPLSSGARISGLGLHALDVNEECRFLKETLGFDFNAQQVASQALVDGSFHLSVVASDTENVKVPSHQILGLDFLKFTLTDEQFERLIEHLVSQQQEYYLDSKKRILTIYDPVGVEWWFLR</sequence>
<dbReference type="InterPro" id="IPR032702">
    <property type="entry name" value="CppA_N"/>
</dbReference>
<dbReference type="Gene3D" id="3.10.180.10">
    <property type="entry name" value="2,3-Dihydroxybiphenyl 1,2-Dioxygenase, domain 1"/>
    <property type="match status" value="2"/>
</dbReference>
<dbReference type="STRING" id="1121865.OMW_02368"/>
<dbReference type="Proteomes" id="UP000014113">
    <property type="component" value="Unassembled WGS sequence"/>
</dbReference>
<accession>S0KB11</accession>
<dbReference type="PATRIC" id="fig|1121865.3.peg.2305"/>
<comment type="caution">
    <text evidence="2">The sequence shown here is derived from an EMBL/GenBank/DDBJ whole genome shotgun (WGS) entry which is preliminary data.</text>
</comment>
<proteinExistence type="predicted"/>
<dbReference type="OrthoDB" id="9792626at2"/>
<evidence type="ECO:0000259" key="1">
    <source>
        <dbReference type="PROSITE" id="PS51819"/>
    </source>
</evidence>
<protein>
    <recommendedName>
        <fullName evidence="1">VOC domain-containing protein</fullName>
    </recommendedName>
</protein>